<feature type="compositionally biased region" description="Basic and acidic residues" evidence="5">
    <location>
        <begin position="66"/>
        <end position="77"/>
    </location>
</feature>
<evidence type="ECO:0000256" key="3">
    <source>
        <dbReference type="ARBA" id="ARBA00022729"/>
    </source>
</evidence>
<dbReference type="InterPro" id="IPR051172">
    <property type="entry name" value="Chlamydia_OmcB"/>
</dbReference>
<dbReference type="EMBL" id="LT629776">
    <property type="protein sequence ID" value="SDS81547.1"/>
    <property type="molecule type" value="Genomic_DNA"/>
</dbReference>
<feature type="transmembrane region" description="Helical" evidence="6">
    <location>
        <begin position="4055"/>
        <end position="4075"/>
    </location>
</feature>
<dbReference type="NCBIfam" id="TIGR01451">
    <property type="entry name" value="B_ant_repeat"/>
    <property type="match status" value="3"/>
</dbReference>
<dbReference type="Gene3D" id="2.60.40.740">
    <property type="match status" value="1"/>
</dbReference>
<evidence type="ECO:0000259" key="9">
    <source>
        <dbReference type="PROSITE" id="PS50847"/>
    </source>
</evidence>
<dbReference type="InterPro" id="IPR047589">
    <property type="entry name" value="DUF11_rpt"/>
</dbReference>
<sequence length="4081" mass="422734">MHVSRLLSRTRTAAVASATALILGLSAPLALAADENSLQQEESAQEVVEDDATDAPTEASTAKTKAKTEKDEKKAEPTETSEPSEDPTSEAPADDPTSDGVPDEDPAPEKSDGVESGSEKTGDSGKSDESESDEAPAGIAPLSVPLPDDDTAVVTVRTGGIRTGDSSVAALPGVVLGLYATAGAASPVNNTWAVCTADVDGDCSFEVPWFNPPGQADGPSYWVKQISAPTGYFTNPALRTGGAGAGSSTSYVFETPELEADTVYTSTSTSDGFMYATGNTNADASSGIWQQSVNNPPATQQCGLDAALLLDVSGSVSGDLPQLKTAASSMVDALVGTPSQLALHTFNNQSPSSATGGVNAPLRNVSTSGDAQAIKNDINGLSANSGTNWDQGLWGLVGIADTLDVVIVITDGNPTFYGPSAEGPGSYTRFREVENSIFSANALKAEGARIITLGVGDGLGTAASLNLRAVSGDGAYYQSESYDDAAEVVRNLALGACQNRLSVIKQTVDANGENPNVAGGWDITASGPIVDGGSVTKETAPETGGVNFDLTIPGGGSGVVTVAEDLTSQPNFEFSGVECTDTTTGNALTVADLNPATGSFTVAIPSTQTTASCTITNQSAEPASVVFEKTWEIDGTTYAHSSRPTGYNANGSVNGENVGIGSERAGFEAGDSVTVGESTTVPNDQPLCEAVVEELVSINGVALDNPIPLTGDATYDFDLEAGTNTVGLRNTQDCESRVTLVKEVQGGPADPATWTLTAVTPDGAIEGPTGTTGVTGEVSPATRYILTESGDPRYAQTIAPNAAPTPPATGSWQCSKLDENGELIPGSQYDGLNGGVTVPRGQWAECTAVNVTAELTLLKEVSNVSGGEAESSDFDLTATPTGDDVPAGLAPETVEGAADPADANTFLVRPGTPYALTESDLSGYELSSLTCVDDSDVPIDLGDGDTITVPAGEQYSCTFINDDIAPTLTLVKEIGGDGDQSLVDAWTLTATDGDSTVVSGTSGVSEDVEAGVAYTLGETLIDPDGDGQGYYQEGEWSCTDEDGADGTVTLALGQDVTCTVTNVPVEPVTIVKDAGTATQDGTDANLWTVDYTLTATNSNPVGVEYTITDSIDVPAAASVDQISVVGSPAGVTLNPAFDGQSDTLIAEDVAIGAGDPSPVNHVYTVRVVYRTTAAAGEPTGQCDPGEGHVIGNDATVTTYDLPPESDDACVTIPEDPAVTVEKIETSTTQNADGSWTITYEVVATNTSDELAAAYDAVDTPEFGDGISISSASWTGPTSGSFTGDPLTAQLATDKTLAPGLFETYTITIVAEVAGDSTPEARDCELSDGEDGTGFFNTATITVDGQDPVSDSDCSSPVVPTVTKTVTSDATPDTSVDPWAGLWTITYDVTVTNPSDETGLQYSLTDVPTPSVGTAVSAEVTGAATLSWQSTDGPFVIVPADSPTALAAGESDTYTITMSVQVPLATELPVACDDDGSGLVNTAIAVSGDFTVADDACSELPDLPSLTLVKEVENGNLTEGVADDQDWRLTANGDDDTPFDTGGLSEHTSTVLPGTYGLSETLIDDSFAGLYTASAWACTIDGQPFSGFASPDAVTLANGEDVVCTITNTLIDPVTIQKATASVTPSATTPGEWTLVYTLTVTNPNDVDATYDISDTTQLVPGATLESISVDSDDVDVSGSSFGVSDPVIAEDVTIGTGDENTHVYTVTATVTVPGTVTEPVCGNDGMVQNTGTVTMAPFDPIDSTVCDTTDDLPGVTITKDVSTDVVPAQNEDGSWTITYDVVVTNSEDDQATEYTLTDDLRFGDGITVGDATWSLADPADDGTFVDGSADLTPDGPRALAGGGTHTYTVTATGTVTDSSTATSRDCILGDGESGTGFWNSATVTASGDSTTVSACATPVLPSIDKQFSSTAQHIVDGAWDGSWDVTYEVAVSNTHPLTDIYYTLDDAPALPAGVTLNSATISGVDGEGADITVNPLWDGDGATAVIEDARVLPANSMDVYTVVVNVTADDDAEVPTSECTVGEGAVDNTATVASGGYTDSASACGPLGEISVPVVQKDATSAVQGDDGLWTVTYDVTVRNDGEAFTRYDLTDLPELPSTMSVESASWSGETSGDFTVTDGVPAEATLASGKFIAGGGATHTYTVTMIVDFTGVEADETVVCTGEPGSGFYNGVTVTTGDLTNSDSACAEPTVPTVEKSVTSEPVPYVPEGEQWNGQWTVTYDVVVSAPAAEGAPTATYSLTDEPQLSGGATLISGTATSDQLTDDVTWTDAGEVDIVPADAPATITAGAQHTYTVTLLVTVPLDTELPLLCDDDADDGLVNSATVTSGSTTSTSSDCGEVPELPTLTLLKSVENGEQTEGVAGADDWNLSASSEDFGFDGTTGVSSYVLPGEYDLSESLTDPAFAAYYYQDGAWVCEQEGDQEPPLELAAEASAVGGDYLLTVVDGSTADWTCEVTNRLVDPVEVVKTSAGVETTGTPGEWTVEYTLDVTNPNPVATVYDLTDVVELSEYVTLSGVEVTATPDGVTPDASFDGTAANDLIASGVEIGVGDPDGTHTYTVVATLTTAGATSTIEQCEVGNLNNEAVVTTGPAGEDRSDVCDEVPSLPAVNVEKGVSSTVQNEDGTWTVEYLVTATNSSDEYPTTYDAADTLQFGEGMTIVSADWVGQDGGDPTAFDVSTWTADLADGRDLVAGGVDEYTVTVVADVTTESTTTSRDCELVEGENGTGFLNSARVTVAGELTTSDTACDTPAVPDVQKIAFADASPVLEEGVWNGLWEVNYQIRVSNTGDKELVYGLEDVFTPSVGEIVGGTASGSTLAEDVVWDGTGSFDIVPGDAPQTLGSEEIHFYSVTLTVRTAIDVDLPVSCDDGGESGLWNDGVVTSGGYTTSDDDCAGIPELPTLTLVKTVDNGDLTEGVAGPGAFTLTGDGATTVSGVADADTGEVSGRAVNGSTYVLDEELTDETFEGYYYQDGEWVCESEGTEQPQLFALMLPTTPGSVTVDGDTTCWVTNVLVDPVEIEKTSAGAVASTENPGDWTVEYTLTVTNPNAVATRYDIDDAVELADGVELLSADVTGTPDGVAAEESFDGTAETRIASDVEVDAEGTHVYTVVAEVRASGSTGSIVACEFDNLNLRNAGTVTTGPAGTDTDRVCDEIPDLPEVDVVKTVVQGEGEDVGTEPSEDNDWTVEYTVEVTNSSDELPTTYSLTDSPMYGDGIDITSATWTGPNESSGEFTGDPLTAVLATDRQLAAGATETWTVTITSVVTTESTVESRDCELVEGENGTGFLNSATATAAGESVTDTACSTPKGVDLTIAKSVSDLPEAGEPVDAGDEFDYSLTVSHGEKSLNDATGVVVTDTMPAGLTVVDADAETDGVQIEGLPEGWTAVVAEDGSTVTFTYDGVFELGAEATLVFPVTVDEEPPGDFVNTACVESDETELDGSNNCDDVTTTVKRIIPNAEVVCSLDIPYLAYDIETINVENIEDETITMTWRDAEGEVIRVDEIPGTELQGRKIWPAGEVNSDGVSIGWPGWRPIVESDLDENGQIADPDALFWEDVIFHPSLESADWRPSESAGDEPLTVEFSVNPSATVEVYYPPADPECAVARDPEVVIEKTTDVEVVEGGDTFSYDLEVTNTGLGAVWDAVLTDEIPQDLKVTDWTTDETAFPRWFDCELTGTDSNGYGGVFTCDLFGPLAASDDGEPVSAPVVTLDVEVMENLTTDRIVNTGEVCWPEREPVGADDGDAGGCAESTVETPVRAIVPNAEMICLQDIPYVEYDIELFNVENPEGPITATWRDADGDVVQVDEIPLDQLTGRLLWPGGVVNEDGISIGWPGWREAREGETPEWENMVFDPDLSHSDYREELTVEFSVNPTSTLTVKYPPATPECAVVRDPDLSIQKSANVSEIEAGDSFEYTLEVVNNDLGAADDVTLTDEIPGHLRVDEIVTDTEAFPRWTDCEVTGTDSDGYGGTLECHLNGLLGRAATAPPVVLEVTTTEDAELGDAIHNTGQVCWTDSDKPDDGESCTTDDVTVVVSGTTTPVPPKPPLTPTLPKTGSDSAGILAAMAALLLLGSALVVGARRHRRS</sequence>
<keyword evidence="4" id="KW-0572">Peptidoglycan-anchor</keyword>
<feature type="domain" description="Gram-positive cocci surface proteins LPxTG" evidence="9">
    <location>
        <begin position="4047"/>
        <end position="4081"/>
    </location>
</feature>
<keyword evidence="2" id="KW-0964">Secreted</keyword>
<feature type="region of interest" description="Disordered" evidence="5">
    <location>
        <begin position="35"/>
        <end position="150"/>
    </location>
</feature>
<dbReference type="Proteomes" id="UP000185663">
    <property type="component" value="Chromosome I"/>
</dbReference>
<evidence type="ECO:0000256" key="7">
    <source>
        <dbReference type="SAM" id="SignalP"/>
    </source>
</evidence>
<dbReference type="Pfam" id="PF19403">
    <property type="entry name" value="SpaA_2"/>
    <property type="match status" value="6"/>
</dbReference>
<dbReference type="PROSITE" id="PS50847">
    <property type="entry name" value="GRAM_POS_ANCHORING"/>
    <property type="match status" value="1"/>
</dbReference>
<keyword evidence="6" id="KW-0472">Membrane</keyword>
<proteinExistence type="predicted"/>
<evidence type="ECO:0000256" key="4">
    <source>
        <dbReference type="ARBA" id="ARBA00023088"/>
    </source>
</evidence>
<reference evidence="10 11" key="1">
    <citation type="submission" date="2016-10" db="EMBL/GenBank/DDBJ databases">
        <authorList>
            <person name="de Groot N.N."/>
        </authorList>
    </citation>
    <scope>NUCLEOTIDE SEQUENCE [LARGE SCALE GENOMIC DNA]</scope>
    <source>
        <strain evidence="10 11">DSM 22126</strain>
    </source>
</reference>
<evidence type="ECO:0000256" key="1">
    <source>
        <dbReference type="ARBA" id="ARBA00022512"/>
    </source>
</evidence>
<dbReference type="OrthoDB" id="134475at2"/>
<organism evidence="10 11">
    <name type="scientific">Paraoerskovia marina</name>
    <dbReference type="NCBI Taxonomy" id="545619"/>
    <lineage>
        <taxon>Bacteria</taxon>
        <taxon>Bacillati</taxon>
        <taxon>Actinomycetota</taxon>
        <taxon>Actinomycetes</taxon>
        <taxon>Micrococcales</taxon>
        <taxon>Cellulomonadaceae</taxon>
        <taxon>Paraoerskovia</taxon>
    </lineage>
</organism>
<protein>
    <submittedName>
        <fullName evidence="10">LPXTG-motif cell wall anchor domain-containing protein/conserved repeat domain-containing protein</fullName>
    </submittedName>
</protein>
<dbReference type="eggNOG" id="COG2304">
    <property type="taxonomic scope" value="Bacteria"/>
</dbReference>
<dbReference type="Gene3D" id="3.40.50.410">
    <property type="entry name" value="von Willebrand factor, type A domain"/>
    <property type="match status" value="1"/>
</dbReference>
<keyword evidence="1" id="KW-0134">Cell wall</keyword>
<feature type="compositionally biased region" description="Acidic residues" evidence="5">
    <location>
        <begin position="43"/>
        <end position="53"/>
    </location>
</feature>
<evidence type="ECO:0000259" key="8">
    <source>
        <dbReference type="PROSITE" id="PS50234"/>
    </source>
</evidence>
<keyword evidence="11" id="KW-1185">Reference proteome</keyword>
<keyword evidence="6" id="KW-0812">Transmembrane</keyword>
<name>A0A1H1V9X3_9CELL</name>
<feature type="region of interest" description="Disordered" evidence="5">
    <location>
        <begin position="864"/>
        <end position="902"/>
    </location>
</feature>
<dbReference type="RefSeq" id="WP_157270466.1">
    <property type="nucleotide sequence ID" value="NZ_LT629776.1"/>
</dbReference>
<dbReference type="InterPro" id="IPR045826">
    <property type="entry name" value="SpaA_PFL_dom_2"/>
</dbReference>
<feature type="chain" id="PRO_5009263040" evidence="7">
    <location>
        <begin position="33"/>
        <end position="4081"/>
    </location>
</feature>
<feature type="compositionally biased region" description="Acidic residues" evidence="5">
    <location>
        <begin position="82"/>
        <end position="106"/>
    </location>
</feature>
<dbReference type="PANTHER" id="PTHR34819:SF3">
    <property type="entry name" value="CELL SURFACE PROTEIN"/>
    <property type="match status" value="1"/>
</dbReference>
<feature type="region of interest" description="Disordered" evidence="5">
    <location>
        <begin position="798"/>
        <end position="819"/>
    </location>
</feature>
<evidence type="ECO:0000256" key="6">
    <source>
        <dbReference type="SAM" id="Phobius"/>
    </source>
</evidence>
<dbReference type="InterPro" id="IPR002035">
    <property type="entry name" value="VWF_A"/>
</dbReference>
<dbReference type="InterPro" id="IPR019931">
    <property type="entry name" value="LPXTG_anchor"/>
</dbReference>
<accession>A0A1H1V9X3</accession>
<dbReference type="SUPFAM" id="SSF53300">
    <property type="entry name" value="vWA-like"/>
    <property type="match status" value="1"/>
</dbReference>
<feature type="signal peptide" evidence="7">
    <location>
        <begin position="1"/>
        <end position="32"/>
    </location>
</feature>
<feature type="domain" description="VWFA" evidence="8">
    <location>
        <begin position="305"/>
        <end position="492"/>
    </location>
</feature>
<dbReference type="STRING" id="545619.SAMN04489860_2439"/>
<keyword evidence="6" id="KW-1133">Transmembrane helix</keyword>
<evidence type="ECO:0000256" key="2">
    <source>
        <dbReference type="ARBA" id="ARBA00022525"/>
    </source>
</evidence>
<dbReference type="PANTHER" id="PTHR34819">
    <property type="entry name" value="LARGE CYSTEINE-RICH PERIPLASMIC PROTEIN OMCB"/>
    <property type="match status" value="1"/>
</dbReference>
<dbReference type="PROSITE" id="PS50234">
    <property type="entry name" value="VWFA"/>
    <property type="match status" value="1"/>
</dbReference>
<dbReference type="NCBIfam" id="TIGR01167">
    <property type="entry name" value="LPXTG_anchor"/>
    <property type="match status" value="1"/>
</dbReference>
<keyword evidence="3 7" id="KW-0732">Signal</keyword>
<dbReference type="CDD" id="cd00198">
    <property type="entry name" value="vWFA"/>
    <property type="match status" value="1"/>
</dbReference>
<evidence type="ECO:0000313" key="11">
    <source>
        <dbReference type="Proteomes" id="UP000185663"/>
    </source>
</evidence>
<dbReference type="InterPro" id="IPR001434">
    <property type="entry name" value="OmcB-like_DUF11"/>
</dbReference>
<dbReference type="eggNOG" id="COG0810">
    <property type="taxonomic scope" value="Bacteria"/>
</dbReference>
<dbReference type="InterPro" id="IPR036465">
    <property type="entry name" value="vWFA_dom_sf"/>
</dbReference>
<dbReference type="Pfam" id="PF01345">
    <property type="entry name" value="DUF11"/>
    <property type="match status" value="2"/>
</dbReference>
<dbReference type="SMART" id="SM00327">
    <property type="entry name" value="VWA"/>
    <property type="match status" value="1"/>
</dbReference>
<feature type="compositionally biased region" description="Basic and acidic residues" evidence="5">
    <location>
        <begin position="107"/>
        <end position="129"/>
    </location>
</feature>
<evidence type="ECO:0000256" key="5">
    <source>
        <dbReference type="SAM" id="MobiDB-lite"/>
    </source>
</evidence>
<evidence type="ECO:0000313" key="10">
    <source>
        <dbReference type="EMBL" id="SDS81547.1"/>
    </source>
</evidence>
<gene>
    <name evidence="10" type="ORF">SAMN04489860_2439</name>
</gene>